<evidence type="ECO:0000256" key="1">
    <source>
        <dbReference type="ARBA" id="ARBA00022722"/>
    </source>
</evidence>
<evidence type="ECO:0000313" key="6">
    <source>
        <dbReference type="EMBL" id="ROP21317.1"/>
    </source>
</evidence>
<sequence>MPLTVFVDANVLVSRCLRDWLVLMALDSEHTAYQMKWSEAVLAEAFYHLRRKRPDAPEQTIERWRRVLDEAFPEAKVTGFDPASVPQPADVNDHHVLAAAYAGEVDILLTADGDADNFQQCLDEVDAGIDVQHPDDFLCMLAERHPQLVRRRFMNQIEYIQGRQQTDEDAAADSSLDSLDAAGAKRFSFLLRTDERFRNWTVETITIRDS</sequence>
<keyword evidence="1" id="KW-0540">Nuclease</keyword>
<dbReference type="InterPro" id="IPR029060">
    <property type="entry name" value="PIN-like_dom_sf"/>
</dbReference>
<name>A0A3N1FTK4_9ACTN</name>
<evidence type="ECO:0000256" key="3">
    <source>
        <dbReference type="ARBA" id="ARBA00022801"/>
    </source>
</evidence>
<dbReference type="Proteomes" id="UP000271683">
    <property type="component" value="Unassembled WGS sequence"/>
</dbReference>
<organism evidence="6 7">
    <name type="scientific">Couchioplanes caeruleus</name>
    <dbReference type="NCBI Taxonomy" id="56438"/>
    <lineage>
        <taxon>Bacteria</taxon>
        <taxon>Bacillati</taxon>
        <taxon>Actinomycetota</taxon>
        <taxon>Actinomycetes</taxon>
        <taxon>Micromonosporales</taxon>
        <taxon>Micromonosporaceae</taxon>
        <taxon>Couchioplanes</taxon>
    </lineage>
</organism>
<keyword evidence="2" id="KW-0479">Metal-binding</keyword>
<accession>A0A3N1FTK4</accession>
<dbReference type="GO" id="GO:0046872">
    <property type="term" value="F:metal ion binding"/>
    <property type="evidence" value="ECO:0007669"/>
    <property type="project" value="UniProtKB-KW"/>
</dbReference>
<evidence type="ECO:0000259" key="5">
    <source>
        <dbReference type="Pfam" id="PF13470"/>
    </source>
</evidence>
<reference evidence="6 7" key="1">
    <citation type="submission" date="2018-11" db="EMBL/GenBank/DDBJ databases">
        <title>Sequencing the genomes of 1000 actinobacteria strains.</title>
        <authorList>
            <person name="Klenk H.-P."/>
        </authorList>
    </citation>
    <scope>NUCLEOTIDE SEQUENCE [LARGE SCALE GENOMIC DNA]</scope>
    <source>
        <strain evidence="6 7">DSM 43634</strain>
    </source>
</reference>
<dbReference type="GO" id="GO:0004518">
    <property type="term" value="F:nuclease activity"/>
    <property type="evidence" value="ECO:0007669"/>
    <property type="project" value="UniProtKB-KW"/>
</dbReference>
<gene>
    <name evidence="6" type="ORF">EDD30_7719</name>
</gene>
<dbReference type="GO" id="GO:0016787">
    <property type="term" value="F:hydrolase activity"/>
    <property type="evidence" value="ECO:0007669"/>
    <property type="project" value="UniProtKB-KW"/>
</dbReference>
<comment type="caution">
    <text evidence="6">The sequence shown here is derived from an EMBL/GenBank/DDBJ whole genome shotgun (WGS) entry which is preliminary data.</text>
</comment>
<protein>
    <submittedName>
        <fullName evidence="6">PIN domain-containing protein</fullName>
    </submittedName>
</protein>
<evidence type="ECO:0000313" key="7">
    <source>
        <dbReference type="Proteomes" id="UP000271683"/>
    </source>
</evidence>
<evidence type="ECO:0000256" key="4">
    <source>
        <dbReference type="ARBA" id="ARBA00022842"/>
    </source>
</evidence>
<dbReference type="InterPro" id="IPR002716">
    <property type="entry name" value="PIN_dom"/>
</dbReference>
<dbReference type="CDD" id="cd09854">
    <property type="entry name" value="PIN_VapC-like"/>
    <property type="match status" value="1"/>
</dbReference>
<dbReference type="AlphaFoldDB" id="A0A3N1FTK4"/>
<keyword evidence="4" id="KW-0460">Magnesium</keyword>
<feature type="domain" description="PIN" evidence="5">
    <location>
        <begin position="5"/>
        <end position="112"/>
    </location>
</feature>
<dbReference type="EMBL" id="RJKL01000002">
    <property type="protein sequence ID" value="ROP21317.1"/>
    <property type="molecule type" value="Genomic_DNA"/>
</dbReference>
<dbReference type="RefSeq" id="WP_170047214.1">
    <property type="nucleotide sequence ID" value="NZ_RJKL01000002.1"/>
</dbReference>
<proteinExistence type="predicted"/>
<dbReference type="Pfam" id="PF13470">
    <property type="entry name" value="PIN_3"/>
    <property type="match status" value="1"/>
</dbReference>
<dbReference type="SUPFAM" id="SSF88723">
    <property type="entry name" value="PIN domain-like"/>
    <property type="match status" value="1"/>
</dbReference>
<evidence type="ECO:0000256" key="2">
    <source>
        <dbReference type="ARBA" id="ARBA00022723"/>
    </source>
</evidence>
<keyword evidence="3" id="KW-0378">Hydrolase</keyword>